<dbReference type="CDD" id="cd11040">
    <property type="entry name" value="CYP7_CYP8-like"/>
    <property type="match status" value="1"/>
</dbReference>
<dbReference type="GO" id="GO:0020037">
    <property type="term" value="F:heme binding"/>
    <property type="evidence" value="ECO:0007669"/>
    <property type="project" value="InterPro"/>
</dbReference>
<reference evidence="3" key="1">
    <citation type="submission" date="2022-09" db="EMBL/GenBank/DDBJ databases">
        <title>Fusarium specimens isolated from Avocado Roots.</title>
        <authorList>
            <person name="Stajich J."/>
            <person name="Roper C."/>
            <person name="Heimlech-Rivalta G."/>
        </authorList>
    </citation>
    <scope>NUCLEOTIDE SEQUENCE</scope>
    <source>
        <strain evidence="3">CF00136</strain>
    </source>
</reference>
<dbReference type="EMBL" id="JAOQAZ010000018">
    <property type="protein sequence ID" value="KAJ4256733.1"/>
    <property type="molecule type" value="Genomic_DNA"/>
</dbReference>
<gene>
    <name evidence="3" type="ORF">NW762_008829</name>
</gene>
<keyword evidence="1" id="KW-0349">Heme</keyword>
<comment type="cofactor">
    <cofactor evidence="1">
        <name>heme</name>
        <dbReference type="ChEBI" id="CHEBI:30413"/>
    </cofactor>
</comment>
<dbReference type="PANTHER" id="PTHR24306">
    <property type="match status" value="1"/>
</dbReference>
<feature type="binding site" description="axial binding residue" evidence="1">
    <location>
        <position position="487"/>
    </location>
    <ligand>
        <name>heme</name>
        <dbReference type="ChEBI" id="CHEBI:30413"/>
    </ligand>
    <ligandPart>
        <name>Fe</name>
        <dbReference type="ChEBI" id="CHEBI:18248"/>
    </ligandPart>
</feature>
<evidence type="ECO:0000313" key="4">
    <source>
        <dbReference type="Proteomes" id="UP001152049"/>
    </source>
</evidence>
<keyword evidence="1" id="KW-0479">Metal-binding</keyword>
<protein>
    <recommendedName>
        <fullName evidence="5">Cytochrome P450 7B1</fullName>
    </recommendedName>
</protein>
<keyword evidence="2" id="KW-0472">Membrane</keyword>
<dbReference type="PRINTS" id="PR00463">
    <property type="entry name" value="EP450I"/>
</dbReference>
<dbReference type="GO" id="GO:0004497">
    <property type="term" value="F:monooxygenase activity"/>
    <property type="evidence" value="ECO:0007669"/>
    <property type="project" value="InterPro"/>
</dbReference>
<dbReference type="Pfam" id="PF00067">
    <property type="entry name" value="p450"/>
    <property type="match status" value="1"/>
</dbReference>
<feature type="transmembrane region" description="Helical" evidence="2">
    <location>
        <begin position="20"/>
        <end position="37"/>
    </location>
</feature>
<keyword evidence="2" id="KW-1133">Transmembrane helix</keyword>
<accession>A0A9W8RUM9</accession>
<dbReference type="GO" id="GO:0016705">
    <property type="term" value="F:oxidoreductase activity, acting on paired donors, with incorporation or reduction of molecular oxygen"/>
    <property type="evidence" value="ECO:0007669"/>
    <property type="project" value="InterPro"/>
</dbReference>
<dbReference type="InterPro" id="IPR002401">
    <property type="entry name" value="Cyt_P450_E_grp-I"/>
</dbReference>
<dbReference type="Proteomes" id="UP001152049">
    <property type="component" value="Unassembled WGS sequence"/>
</dbReference>
<evidence type="ECO:0000313" key="3">
    <source>
        <dbReference type="EMBL" id="KAJ4256733.1"/>
    </source>
</evidence>
<evidence type="ECO:0000256" key="1">
    <source>
        <dbReference type="PIRSR" id="PIRSR602401-1"/>
    </source>
</evidence>
<sequence>MDLSSVYRSALASFSAMPLAYKFLVAVLAIVAFNKLLSSKPQKNRLLPTWAPIEIAIVSTLCSKDGLGRRILSSISQYGGSLFGVTSGHQIFADLPGVERLLAQSYHTFDAEPPQYTLCTRVFGCVDTPELRGKLNKSMRDLLPPLERTFLNDAASTAALEKSSVPQRAASLITFSSDAEHMERWERSADIKVLQPELPGRPGKVETNLQSLIRDFGACISIPLIYGQDFLDRHETLLDDFWTFDNDLFPLLMVGIPTWAPFKMMQDGLKARARIIKQLEGVWRRVDQQQRGEPVDFGADVSDASTMINERNRIYNRDGWTFAERAAADLGTFWGLNANAQPVLFWFVIYVFSTPDLVERVREEISPYVKISTGGRPEITSMDFQGMFRNCQLVKACIFETYRMVNEPTSLRYLARPISIDDGDRKHNLDEGTYISVPLAISNKNPSIYEDPDRFVPDRFLETDPETGKSTAKYGRLKPWGVGAAMCKGRTFAEKEIISLGSAIVSLWDISPASGSWELPDMVPGTGVKKPVKDIRVVIQRRVIN</sequence>
<keyword evidence="2" id="KW-0812">Transmembrane</keyword>
<dbReference type="AlphaFoldDB" id="A0A9W8RUM9"/>
<evidence type="ECO:0000256" key="2">
    <source>
        <dbReference type="SAM" id="Phobius"/>
    </source>
</evidence>
<dbReference type="InterPro" id="IPR001128">
    <property type="entry name" value="Cyt_P450"/>
</dbReference>
<dbReference type="Gene3D" id="1.10.630.10">
    <property type="entry name" value="Cytochrome P450"/>
    <property type="match status" value="1"/>
</dbReference>
<dbReference type="OrthoDB" id="3366823at2759"/>
<dbReference type="PANTHER" id="PTHR24306:SF8">
    <property type="entry name" value="P450, PUTATIVE (EUROFUNG)-RELATED"/>
    <property type="match status" value="1"/>
</dbReference>
<dbReference type="InterPro" id="IPR036396">
    <property type="entry name" value="Cyt_P450_sf"/>
</dbReference>
<evidence type="ECO:0008006" key="5">
    <source>
        <dbReference type="Google" id="ProtNLM"/>
    </source>
</evidence>
<comment type="caution">
    <text evidence="3">The sequence shown here is derived from an EMBL/GenBank/DDBJ whole genome shotgun (WGS) entry which is preliminary data.</text>
</comment>
<dbReference type="GO" id="GO:0005506">
    <property type="term" value="F:iron ion binding"/>
    <property type="evidence" value="ECO:0007669"/>
    <property type="project" value="InterPro"/>
</dbReference>
<organism evidence="3 4">
    <name type="scientific">Fusarium torreyae</name>
    <dbReference type="NCBI Taxonomy" id="1237075"/>
    <lineage>
        <taxon>Eukaryota</taxon>
        <taxon>Fungi</taxon>
        <taxon>Dikarya</taxon>
        <taxon>Ascomycota</taxon>
        <taxon>Pezizomycotina</taxon>
        <taxon>Sordariomycetes</taxon>
        <taxon>Hypocreomycetidae</taxon>
        <taxon>Hypocreales</taxon>
        <taxon>Nectriaceae</taxon>
        <taxon>Fusarium</taxon>
    </lineage>
</organism>
<name>A0A9W8RUM9_9HYPO</name>
<proteinExistence type="predicted"/>
<dbReference type="SUPFAM" id="SSF48264">
    <property type="entry name" value="Cytochrome P450"/>
    <property type="match status" value="1"/>
</dbReference>
<keyword evidence="1" id="KW-0408">Iron</keyword>
<keyword evidence="4" id="KW-1185">Reference proteome</keyword>